<evidence type="ECO:0000313" key="1">
    <source>
        <dbReference type="EMBL" id="EFC90389.1"/>
    </source>
</evidence>
<dbReference type="PaxDb" id="469381-Dpep_0357"/>
<dbReference type="OrthoDB" id="5049at2"/>
<protein>
    <submittedName>
        <fullName evidence="1">Uncharacterized protein</fullName>
    </submittedName>
</protein>
<evidence type="ECO:0000313" key="2">
    <source>
        <dbReference type="Proteomes" id="UP000006427"/>
    </source>
</evidence>
<dbReference type="EMBL" id="ABTR02000001">
    <property type="protein sequence ID" value="EFC90389.1"/>
    <property type="molecule type" value="Genomic_DNA"/>
</dbReference>
<keyword evidence="2" id="KW-1185">Reference proteome</keyword>
<proteinExistence type="predicted"/>
<dbReference type="eggNOG" id="ENOG50330Y0">
    <property type="taxonomic scope" value="Bacteria"/>
</dbReference>
<dbReference type="AlphaFoldDB" id="D2Z3T3"/>
<reference evidence="1 2" key="1">
    <citation type="journal article" date="2010" name="Stand. Genomic Sci.">
        <title>Permanent draft genome sequence of Dethiosulfovibrio peptidovorans type strain (SEBR 4207).</title>
        <authorList>
            <person name="Labutti K."/>
            <person name="Mayilraj S."/>
            <person name="Clum A."/>
            <person name="Lucas S."/>
            <person name="Glavina Del Rio T."/>
            <person name="Nolan M."/>
            <person name="Tice H."/>
            <person name="Cheng J.F."/>
            <person name="Pitluck S."/>
            <person name="Liolios K."/>
            <person name="Ivanova N."/>
            <person name="Mavromatis K."/>
            <person name="Mikhailova N."/>
            <person name="Pati A."/>
            <person name="Goodwin L."/>
            <person name="Chen A."/>
            <person name="Palaniappan K."/>
            <person name="Land M."/>
            <person name="Hauser L."/>
            <person name="Chang Y.J."/>
            <person name="Jeffries C.D."/>
            <person name="Rohde M."/>
            <person name="Spring S."/>
            <person name="Goker M."/>
            <person name="Woyke T."/>
            <person name="Bristow J."/>
            <person name="Eisen J.A."/>
            <person name="Markowitz V."/>
            <person name="Hugenholtz P."/>
            <person name="Kyrpides N.C."/>
            <person name="Klenk H.P."/>
            <person name="Lapidus A."/>
        </authorList>
    </citation>
    <scope>NUCLEOTIDE SEQUENCE [LARGE SCALE GENOMIC DNA]</scope>
    <source>
        <strain evidence="1 2">DSM 11002</strain>
    </source>
</reference>
<accession>D2Z3T3</accession>
<comment type="caution">
    <text evidence="1">The sequence shown here is derived from an EMBL/GenBank/DDBJ whole genome shotgun (WGS) entry which is preliminary data.</text>
</comment>
<dbReference type="RefSeq" id="WP_005659056.1">
    <property type="nucleotide sequence ID" value="NZ_ABTR02000001.1"/>
</dbReference>
<dbReference type="Proteomes" id="UP000006427">
    <property type="component" value="Unassembled WGS sequence"/>
</dbReference>
<sequence length="166" mass="18769">MDQVERLARAIDILVEYYPCAFSVLLGEAEPPTDDEWIEIMTRRRLYVSGAAEDPGVRIDRDPDHDGILNQTIALDEVRGVIEKAGWPAIVESARAIKTFFAEDWEIFCLHVRFVTGKTRLGGKSPLQRVADRVGMSPGTVTRKRQEIPMMIARDALKGFQIALKW</sequence>
<organism evidence="1 2">
    <name type="scientific">Dethiosulfovibrio peptidovorans DSM 11002</name>
    <dbReference type="NCBI Taxonomy" id="469381"/>
    <lineage>
        <taxon>Bacteria</taxon>
        <taxon>Thermotogati</taxon>
        <taxon>Synergistota</taxon>
        <taxon>Synergistia</taxon>
        <taxon>Synergistales</taxon>
        <taxon>Dethiosulfovibrionaceae</taxon>
        <taxon>Dethiosulfovibrio</taxon>
    </lineage>
</organism>
<dbReference type="STRING" id="469381.Dpep_0357"/>
<name>D2Z3T3_9BACT</name>
<gene>
    <name evidence="1" type="ORF">Dpep_0357</name>
</gene>